<name>A0A7W5ZR00_9BACT</name>
<protein>
    <submittedName>
        <fullName evidence="1">Uncharacterized protein</fullName>
    </submittedName>
</protein>
<dbReference type="AlphaFoldDB" id="A0A7W5ZR00"/>
<reference evidence="1 2" key="1">
    <citation type="submission" date="2020-08" db="EMBL/GenBank/DDBJ databases">
        <title>Genomic Encyclopedia of Type Strains, Phase IV (KMG-IV): sequencing the most valuable type-strain genomes for metagenomic binning, comparative biology and taxonomic classification.</title>
        <authorList>
            <person name="Goeker M."/>
        </authorList>
    </citation>
    <scope>NUCLEOTIDE SEQUENCE [LARGE SCALE GENOMIC DNA]</scope>
    <source>
        <strain evidence="1 2">DSM 17976</strain>
    </source>
</reference>
<evidence type="ECO:0000313" key="2">
    <source>
        <dbReference type="Proteomes" id="UP000541352"/>
    </source>
</evidence>
<keyword evidence="2" id="KW-1185">Reference proteome</keyword>
<comment type="caution">
    <text evidence="1">The sequence shown here is derived from an EMBL/GenBank/DDBJ whole genome shotgun (WGS) entry which is preliminary data.</text>
</comment>
<gene>
    <name evidence="1" type="ORF">FHS57_006072</name>
</gene>
<dbReference type="RefSeq" id="WP_183980119.1">
    <property type="nucleotide sequence ID" value="NZ_JACIBY010000024.1"/>
</dbReference>
<dbReference type="Proteomes" id="UP000541352">
    <property type="component" value="Unassembled WGS sequence"/>
</dbReference>
<proteinExistence type="predicted"/>
<sequence>MNDIKIQAIAPLIARTFIEDTSIDSAYFKSYRQILKDKRPILGDFLSLMNGRLHDSWIIKQNFLENTFSLTISDFVTHIFAEALVNKTGLKIADTSLVFPIYIDFQLMNPPQYYDIQEDGTLTEVAPVLFTEYLDEQLLKVKNSRKIGILATTNGSDKYLLVLELETVNVTFNLDAAWHQLFGNEYDAVYNKFKNLLSRGKYLADQSICDELLCYYLPN</sequence>
<accession>A0A7W5ZR00</accession>
<evidence type="ECO:0000313" key="1">
    <source>
        <dbReference type="EMBL" id="MBB3842043.1"/>
    </source>
</evidence>
<organism evidence="1 2">
    <name type="scientific">Runella defluvii</name>
    <dbReference type="NCBI Taxonomy" id="370973"/>
    <lineage>
        <taxon>Bacteria</taxon>
        <taxon>Pseudomonadati</taxon>
        <taxon>Bacteroidota</taxon>
        <taxon>Cytophagia</taxon>
        <taxon>Cytophagales</taxon>
        <taxon>Spirosomataceae</taxon>
        <taxon>Runella</taxon>
    </lineage>
</organism>
<dbReference type="EMBL" id="JACIBY010000024">
    <property type="protein sequence ID" value="MBB3842043.1"/>
    <property type="molecule type" value="Genomic_DNA"/>
</dbReference>